<dbReference type="InterPro" id="IPR050499">
    <property type="entry name" value="PEP-utilizing_PTS_enzyme"/>
</dbReference>
<dbReference type="PIRSF" id="PIRSF000732">
    <property type="entry name" value="PTS_enzyme_I"/>
    <property type="match status" value="1"/>
</dbReference>
<feature type="domain" description="Phosphotransferase system enzyme I N-terminal" evidence="23">
    <location>
        <begin position="2"/>
        <end position="123"/>
    </location>
</feature>
<evidence type="ECO:0000256" key="14">
    <source>
        <dbReference type="ARBA" id="ARBA00022777"/>
    </source>
</evidence>
<evidence type="ECO:0000256" key="19">
    <source>
        <dbReference type="PIRSR" id="PIRSR000732-2"/>
    </source>
</evidence>
<evidence type="ECO:0000259" key="22">
    <source>
        <dbReference type="Pfam" id="PF02896"/>
    </source>
</evidence>
<dbReference type="InterPro" id="IPR008731">
    <property type="entry name" value="PTS_EIN"/>
</dbReference>
<feature type="active site" description="Tele-phosphohistidine intermediate" evidence="18">
    <location>
        <position position="186"/>
    </location>
</feature>
<dbReference type="Gene3D" id="3.50.30.10">
    <property type="entry name" value="Phosphohistidine domain"/>
    <property type="match status" value="1"/>
</dbReference>
<reference evidence="24 25" key="1">
    <citation type="submission" date="2019-03" db="EMBL/GenBank/DDBJ databases">
        <title>Genomic Encyclopedia of Type Strains, Phase IV (KMG-IV): sequencing the most valuable type-strain genomes for metagenomic binning, comparative biology and taxonomic classification.</title>
        <authorList>
            <person name="Goeker M."/>
        </authorList>
    </citation>
    <scope>NUCLEOTIDE SEQUENCE [LARGE SCALE GENOMIC DNA]</scope>
    <source>
        <strain evidence="24 25">DSM 25964</strain>
    </source>
</reference>
<evidence type="ECO:0000256" key="2">
    <source>
        <dbReference type="ARBA" id="ARBA00001946"/>
    </source>
</evidence>
<dbReference type="RefSeq" id="WP_133956378.1">
    <property type="nucleotide sequence ID" value="NZ_SORI01000003.1"/>
</dbReference>
<dbReference type="GO" id="GO:0008965">
    <property type="term" value="F:phosphoenolpyruvate-protein phosphotransferase activity"/>
    <property type="evidence" value="ECO:0007669"/>
    <property type="project" value="UniProtKB-EC"/>
</dbReference>
<dbReference type="InterPro" id="IPR015813">
    <property type="entry name" value="Pyrv/PenolPyrv_kinase-like_dom"/>
</dbReference>
<evidence type="ECO:0000256" key="20">
    <source>
        <dbReference type="PIRSR" id="PIRSR000732-3"/>
    </source>
</evidence>
<feature type="binding site" evidence="19">
    <location>
        <position position="462"/>
    </location>
    <ligand>
        <name>phosphoenolpyruvate</name>
        <dbReference type="ChEBI" id="CHEBI:58702"/>
    </ligand>
</feature>
<dbReference type="Pfam" id="PF05524">
    <property type="entry name" value="PEP-utilisers_N"/>
    <property type="match status" value="1"/>
</dbReference>
<comment type="caution">
    <text evidence="24">The sequence shown here is derived from an EMBL/GenBank/DDBJ whole genome shotgun (WGS) entry which is preliminary data.</text>
</comment>
<evidence type="ECO:0000259" key="21">
    <source>
        <dbReference type="Pfam" id="PF00391"/>
    </source>
</evidence>
<feature type="domain" description="PEP-utilising enzyme C-terminal" evidence="22">
    <location>
        <begin position="251"/>
        <end position="537"/>
    </location>
</feature>
<dbReference type="PROSITE" id="PS00370">
    <property type="entry name" value="PEP_ENZYMES_PHOS_SITE"/>
    <property type="match status" value="1"/>
</dbReference>
<dbReference type="EMBL" id="SORI01000003">
    <property type="protein sequence ID" value="TDY62818.1"/>
    <property type="molecule type" value="Genomic_DNA"/>
</dbReference>
<feature type="binding site" evidence="19">
    <location>
        <position position="293"/>
    </location>
    <ligand>
        <name>phosphoenolpyruvate</name>
        <dbReference type="ChEBI" id="CHEBI:58702"/>
    </ligand>
</feature>
<evidence type="ECO:0000256" key="18">
    <source>
        <dbReference type="PIRSR" id="PIRSR000732-1"/>
    </source>
</evidence>
<dbReference type="Gene3D" id="3.20.20.60">
    <property type="entry name" value="Phosphoenolpyruvate-binding domains"/>
    <property type="match status" value="1"/>
</dbReference>
<dbReference type="Pfam" id="PF02896">
    <property type="entry name" value="PEP-utilizers_C"/>
    <property type="match status" value="1"/>
</dbReference>
<comment type="catalytic activity">
    <reaction evidence="1 17">
        <text>L-histidyl-[protein] + phosphoenolpyruvate = N(pros)-phospho-L-histidyl-[protein] + pyruvate</text>
        <dbReference type="Rhea" id="RHEA:23880"/>
        <dbReference type="Rhea" id="RHEA-COMP:9745"/>
        <dbReference type="Rhea" id="RHEA-COMP:9746"/>
        <dbReference type="ChEBI" id="CHEBI:15361"/>
        <dbReference type="ChEBI" id="CHEBI:29979"/>
        <dbReference type="ChEBI" id="CHEBI:58702"/>
        <dbReference type="ChEBI" id="CHEBI:64837"/>
        <dbReference type="EC" id="2.7.3.9"/>
    </reaction>
</comment>
<feature type="binding site" evidence="20">
    <location>
        <position position="428"/>
    </location>
    <ligand>
        <name>Mg(2+)</name>
        <dbReference type="ChEBI" id="CHEBI:18420"/>
    </ligand>
</feature>
<dbReference type="InterPro" id="IPR036618">
    <property type="entry name" value="PtsI_HPr-bd_sf"/>
</dbReference>
<evidence type="ECO:0000256" key="17">
    <source>
        <dbReference type="PIRNR" id="PIRNR000732"/>
    </source>
</evidence>
<keyword evidence="24" id="KW-0670">Pyruvate</keyword>
<dbReference type="InterPro" id="IPR036637">
    <property type="entry name" value="Phosphohistidine_dom_sf"/>
</dbReference>
<dbReference type="GO" id="GO:0005737">
    <property type="term" value="C:cytoplasm"/>
    <property type="evidence" value="ECO:0007669"/>
    <property type="project" value="UniProtKB-SubCell"/>
</dbReference>
<evidence type="ECO:0000256" key="15">
    <source>
        <dbReference type="ARBA" id="ARBA00022842"/>
    </source>
</evidence>
<dbReference type="Proteomes" id="UP000295066">
    <property type="component" value="Unassembled WGS sequence"/>
</dbReference>
<sequence length="573" mass="64119">MKGIGASPGIAIGRAVIHWKEQIDILREFVEEPERELERFRTALEFAGEQIRETYSRVLESVGPGEAAIFRSHGMMLKDPDFVGQIERMILDGSVNAEWAVKQVADSLIQIFESMGNDYMKARSDDVKDISDRVIKLLLQVGGIDLSNLREPSIIVARELTPSDISQMDREMTLGMVSETGGKTSHTAILARTLEIPAVMGVRKLLDEVENDDLMIIDGETGQVFVNPDGETVERYRERLDRYECFRKSLTEVRGMKTVTLDGVEIELEANVASPKDLDDVFKNDGEGVGLYRTEFLYFDSSLLPPEDTQFEQYRDVVVAMTGRPVVIRTLDIGGDKKLDYLSIPEEQNPFLGYRAIRLCLDRQEIFKVQLRAILRASAFGQVRILFPMISSLEELRSAKAILEETKEDLRSLGVPFDESIQSGIMVEVPSAAILSDHFARETDFFSIGTNDLIQYAVAVDRGNEKLSHLYSQYHPAVLRLIKTVLDNGKAAGIRVGMCGESAGDPKLIPILLGMGLTEFSMNPSSILQARWILRNLRKGDLEEAALKALSLGTAEEVEEYCSRLLQTLNLCR</sequence>
<feature type="binding site" evidence="19">
    <location>
        <begin position="451"/>
        <end position="452"/>
    </location>
    <ligand>
        <name>phosphoenolpyruvate</name>
        <dbReference type="ChEBI" id="CHEBI:58702"/>
    </ligand>
</feature>
<evidence type="ECO:0000256" key="6">
    <source>
        <dbReference type="ARBA" id="ARBA00012232"/>
    </source>
</evidence>
<evidence type="ECO:0000256" key="12">
    <source>
        <dbReference type="ARBA" id="ARBA00022683"/>
    </source>
</evidence>
<dbReference type="AlphaFoldDB" id="A0A4R8MCW0"/>
<dbReference type="InterPro" id="IPR008279">
    <property type="entry name" value="PEP-util_enz_mobile_dom"/>
</dbReference>
<evidence type="ECO:0000256" key="5">
    <source>
        <dbReference type="ARBA" id="ARBA00007837"/>
    </source>
</evidence>
<dbReference type="PANTHER" id="PTHR46244:SF3">
    <property type="entry name" value="PHOSPHOENOLPYRUVATE-PROTEIN PHOSPHOTRANSFERASE"/>
    <property type="match status" value="1"/>
</dbReference>
<dbReference type="InterPro" id="IPR023151">
    <property type="entry name" value="PEP_util_CS"/>
</dbReference>
<dbReference type="GO" id="GO:0009401">
    <property type="term" value="P:phosphoenolpyruvate-dependent sugar phosphotransferase system"/>
    <property type="evidence" value="ECO:0007669"/>
    <property type="project" value="UniProtKB-KW"/>
</dbReference>
<keyword evidence="10 17" id="KW-0762">Sugar transport</keyword>
<dbReference type="PRINTS" id="PR01736">
    <property type="entry name" value="PHPHTRNFRASE"/>
</dbReference>
<comment type="subcellular location">
    <subcellularLocation>
        <location evidence="4 17">Cytoplasm</location>
    </subcellularLocation>
</comment>
<evidence type="ECO:0000313" key="25">
    <source>
        <dbReference type="Proteomes" id="UP000295066"/>
    </source>
</evidence>
<keyword evidence="14 17" id="KW-0418">Kinase</keyword>
<evidence type="ECO:0000256" key="3">
    <source>
        <dbReference type="ARBA" id="ARBA00002728"/>
    </source>
</evidence>
<dbReference type="InterPro" id="IPR040442">
    <property type="entry name" value="Pyrv_kinase-like_dom_sf"/>
</dbReference>
<dbReference type="GO" id="GO:0016301">
    <property type="term" value="F:kinase activity"/>
    <property type="evidence" value="ECO:0007669"/>
    <property type="project" value="UniProtKB-KW"/>
</dbReference>
<evidence type="ECO:0000256" key="10">
    <source>
        <dbReference type="ARBA" id="ARBA00022597"/>
    </source>
</evidence>
<evidence type="ECO:0000256" key="16">
    <source>
        <dbReference type="ARBA" id="ARBA00033235"/>
    </source>
</evidence>
<evidence type="ECO:0000256" key="8">
    <source>
        <dbReference type="ARBA" id="ARBA00022448"/>
    </source>
</evidence>
<comment type="similarity">
    <text evidence="5 17">Belongs to the PEP-utilizing enzyme family.</text>
</comment>
<dbReference type="PROSITE" id="PS00742">
    <property type="entry name" value="PEP_ENZYMES_2"/>
    <property type="match status" value="1"/>
</dbReference>
<name>A0A4R8MCW0_9BACT</name>
<comment type="function">
    <text evidence="3 17">General (non sugar-specific) component of the phosphoenolpyruvate-dependent sugar phosphotransferase system (sugar PTS). This major carbohydrate active-transport system catalyzes the phosphorylation of incoming sugar substrates concomitantly with their translocation across the cell membrane. Enzyme I transfers the phosphoryl group from phosphoenolpyruvate (PEP) to the phosphoryl carrier protein (HPr).</text>
</comment>
<evidence type="ECO:0000256" key="9">
    <source>
        <dbReference type="ARBA" id="ARBA00022490"/>
    </source>
</evidence>
<dbReference type="InterPro" id="IPR000121">
    <property type="entry name" value="PEP_util_C"/>
</dbReference>
<feature type="domain" description="PEP-utilising enzyme mobile" evidence="21">
    <location>
        <begin position="150"/>
        <end position="222"/>
    </location>
</feature>
<dbReference type="SUPFAM" id="SSF52009">
    <property type="entry name" value="Phosphohistidine domain"/>
    <property type="match status" value="1"/>
</dbReference>
<feature type="binding site" evidence="20">
    <location>
        <position position="452"/>
    </location>
    <ligand>
        <name>Mg(2+)</name>
        <dbReference type="ChEBI" id="CHEBI:18420"/>
    </ligand>
</feature>
<keyword evidence="9 17" id="KW-0963">Cytoplasm</keyword>
<dbReference type="InterPro" id="IPR006318">
    <property type="entry name" value="PTS_EI-like"/>
</dbReference>
<dbReference type="Gene3D" id="1.10.274.10">
    <property type="entry name" value="PtsI, HPr-binding domain"/>
    <property type="match status" value="1"/>
</dbReference>
<keyword evidence="15 17" id="KW-0460">Magnesium</keyword>
<dbReference type="InterPro" id="IPR018274">
    <property type="entry name" value="PEP_util_AS"/>
</dbReference>
<feature type="binding site" evidence="19">
    <location>
        <position position="329"/>
    </location>
    <ligand>
        <name>phosphoenolpyruvate</name>
        <dbReference type="ChEBI" id="CHEBI:58702"/>
    </ligand>
</feature>
<dbReference type="GO" id="GO:0046872">
    <property type="term" value="F:metal ion binding"/>
    <property type="evidence" value="ECO:0007669"/>
    <property type="project" value="UniProtKB-KW"/>
</dbReference>
<keyword evidence="12 17" id="KW-0598">Phosphotransferase system</keyword>
<keyword evidence="25" id="KW-1185">Reference proteome</keyword>
<evidence type="ECO:0000256" key="13">
    <source>
        <dbReference type="ARBA" id="ARBA00022723"/>
    </source>
</evidence>
<dbReference type="InterPro" id="IPR024692">
    <property type="entry name" value="PTS_EI"/>
</dbReference>
<keyword evidence="13 17" id="KW-0479">Metal-binding</keyword>
<accession>A0A4R8MCW0</accession>
<gene>
    <name evidence="24" type="ORF">C8D99_10338</name>
</gene>
<dbReference type="Pfam" id="PF00391">
    <property type="entry name" value="PEP-utilizers"/>
    <property type="match status" value="1"/>
</dbReference>
<dbReference type="NCBIfam" id="TIGR01417">
    <property type="entry name" value="PTS_I_fam"/>
    <property type="match status" value="1"/>
</dbReference>
<evidence type="ECO:0000256" key="11">
    <source>
        <dbReference type="ARBA" id="ARBA00022679"/>
    </source>
</evidence>
<evidence type="ECO:0000256" key="1">
    <source>
        <dbReference type="ARBA" id="ARBA00000683"/>
    </source>
</evidence>
<evidence type="ECO:0000313" key="24">
    <source>
        <dbReference type="EMBL" id="TDY62818.1"/>
    </source>
</evidence>
<proteinExistence type="inferred from homology"/>
<dbReference type="OrthoDB" id="9765468at2"/>
<evidence type="ECO:0000256" key="4">
    <source>
        <dbReference type="ARBA" id="ARBA00004496"/>
    </source>
</evidence>
<dbReference type="PANTHER" id="PTHR46244">
    <property type="entry name" value="PHOSPHOENOLPYRUVATE-PROTEIN PHOSPHOTRANSFERASE"/>
    <property type="match status" value="1"/>
</dbReference>
<keyword evidence="8 17" id="KW-0813">Transport</keyword>
<comment type="cofactor">
    <cofactor evidence="2 17 20">
        <name>Mg(2+)</name>
        <dbReference type="ChEBI" id="CHEBI:18420"/>
    </cofactor>
</comment>
<organism evidence="24 25">
    <name type="scientific">Aminivibrio pyruvatiphilus</name>
    <dbReference type="NCBI Taxonomy" id="1005740"/>
    <lineage>
        <taxon>Bacteria</taxon>
        <taxon>Thermotogati</taxon>
        <taxon>Synergistota</taxon>
        <taxon>Synergistia</taxon>
        <taxon>Synergistales</taxon>
        <taxon>Aminobacteriaceae</taxon>
        <taxon>Aminivibrio</taxon>
    </lineage>
</organism>
<keyword evidence="11 17" id="KW-0808">Transferase</keyword>
<evidence type="ECO:0000259" key="23">
    <source>
        <dbReference type="Pfam" id="PF05524"/>
    </source>
</evidence>
<dbReference type="SUPFAM" id="SSF47831">
    <property type="entry name" value="Enzyme I of the PEP:sugar phosphotransferase system HPr-binding (sub)domain"/>
    <property type="match status" value="1"/>
</dbReference>
<feature type="active site" description="Proton donor" evidence="18">
    <location>
        <position position="499"/>
    </location>
</feature>
<evidence type="ECO:0000256" key="7">
    <source>
        <dbReference type="ARBA" id="ARBA00016544"/>
    </source>
</evidence>
<dbReference type="SUPFAM" id="SSF51621">
    <property type="entry name" value="Phosphoenolpyruvate/pyruvate domain"/>
    <property type="match status" value="1"/>
</dbReference>
<protein>
    <recommendedName>
        <fullName evidence="7 17">Phosphoenolpyruvate-protein phosphotransferase</fullName>
        <ecNumber evidence="6 17">2.7.3.9</ecNumber>
    </recommendedName>
    <alternativeName>
        <fullName evidence="16 17">Phosphotransferase system, enzyme I</fullName>
    </alternativeName>
</protein>
<dbReference type="EC" id="2.7.3.9" evidence="6 17"/>